<proteinExistence type="predicted"/>
<dbReference type="Gene3D" id="3.40.50.1820">
    <property type="entry name" value="alpha/beta hydrolase"/>
    <property type="match status" value="1"/>
</dbReference>
<sequence>MKYFLIGFISSFFYLYSTYASTVDTVNVFSASMNKNIKSVVVKPDSYNRQQDLPVLYLLHGYSDRYDAWIKKVPSVKELSDLHDIIIVCPDGGFNSWYWDSPIDEKYQYETFVVKELVNWIDENYNTISSREGRAITGLSMGGHGGLYLAFRNQDLFGACGSMSGGVDIRPFPNNWDMSNYIGKQSENPDYWKEYTVMGLLHLLTPNRLKIIIDCGTNDFFYEVNERLHKELQYRNIPHDYITRPGGHTWEYWNNAIKYQMLFFSEYFKK</sequence>
<dbReference type="Pfam" id="PF00756">
    <property type="entry name" value="Esterase"/>
    <property type="match status" value="1"/>
</dbReference>
<evidence type="ECO:0000313" key="2">
    <source>
        <dbReference type="Proteomes" id="UP000032417"/>
    </source>
</evidence>
<dbReference type="PATRIC" id="fig|1562970.3.peg.1523"/>
<dbReference type="InterPro" id="IPR000801">
    <property type="entry name" value="Esterase-like"/>
</dbReference>
<dbReference type="OrthoDB" id="9803578at2"/>
<dbReference type="STRING" id="1562970.ING2E5B_1533"/>
<dbReference type="SUPFAM" id="SSF53474">
    <property type="entry name" value="alpha/beta-Hydrolases"/>
    <property type="match status" value="1"/>
</dbReference>
<dbReference type="KEGG" id="pbt:ING2E5B_1533"/>
<organism evidence="1 2">
    <name type="scientific">Fermentimonas caenicola</name>
    <dbReference type="NCBI Taxonomy" id="1562970"/>
    <lineage>
        <taxon>Bacteria</taxon>
        <taxon>Pseudomonadati</taxon>
        <taxon>Bacteroidota</taxon>
        <taxon>Bacteroidia</taxon>
        <taxon>Bacteroidales</taxon>
        <taxon>Dysgonomonadaceae</taxon>
        <taxon>Fermentimonas</taxon>
    </lineage>
</organism>
<gene>
    <name evidence="1" type="ORF">ING2E5B_1533</name>
</gene>
<accession>A0A098C1I8</accession>
<dbReference type="HOGENOM" id="CLU_037618_3_1_10"/>
<dbReference type="PANTHER" id="PTHR48098">
    <property type="entry name" value="ENTEROCHELIN ESTERASE-RELATED"/>
    <property type="match status" value="1"/>
</dbReference>
<name>A0A098C1I8_9BACT</name>
<protein>
    <submittedName>
        <fullName evidence="1">Esterase</fullName>
    </submittedName>
</protein>
<dbReference type="InterPro" id="IPR050583">
    <property type="entry name" value="Mycobacterial_A85_antigen"/>
</dbReference>
<dbReference type="EMBL" id="LN515532">
    <property type="protein sequence ID" value="CEA16281.1"/>
    <property type="molecule type" value="Genomic_DNA"/>
</dbReference>
<dbReference type="AlphaFoldDB" id="A0A098C1I8"/>
<reference evidence="1 2" key="1">
    <citation type="submission" date="2014-08" db="EMBL/GenBank/DDBJ databases">
        <authorList>
            <person name="Wibberg D."/>
        </authorList>
    </citation>
    <scope>NUCLEOTIDE SEQUENCE [LARGE SCALE GENOMIC DNA]</scope>
    <source>
        <strain evidence="2">ING2-E5B</strain>
    </source>
</reference>
<dbReference type="Proteomes" id="UP000032417">
    <property type="component" value="Chromosome 1"/>
</dbReference>
<evidence type="ECO:0000313" key="1">
    <source>
        <dbReference type="EMBL" id="CEA16281.1"/>
    </source>
</evidence>
<keyword evidence="2" id="KW-1185">Reference proteome</keyword>
<dbReference type="GO" id="GO:0016747">
    <property type="term" value="F:acyltransferase activity, transferring groups other than amino-acyl groups"/>
    <property type="evidence" value="ECO:0007669"/>
    <property type="project" value="TreeGrafter"/>
</dbReference>
<dbReference type="InterPro" id="IPR029058">
    <property type="entry name" value="AB_hydrolase_fold"/>
</dbReference>
<dbReference type="PANTHER" id="PTHR48098:SF1">
    <property type="entry name" value="DIACYLGLYCEROL ACYLTRANSFERASE_MYCOLYLTRANSFERASE AG85A"/>
    <property type="match status" value="1"/>
</dbReference>